<feature type="chain" id="PRO_5015413610" evidence="1">
    <location>
        <begin position="24"/>
        <end position="141"/>
    </location>
</feature>
<reference evidence="2 3" key="1">
    <citation type="submission" date="2018-04" db="EMBL/GenBank/DDBJ databases">
        <title>Genomic Encyclopedia of Archaeal and Bacterial Type Strains, Phase II (KMG-II): from individual species to whole genera.</title>
        <authorList>
            <person name="Goeker M."/>
        </authorList>
    </citation>
    <scope>NUCLEOTIDE SEQUENCE [LARGE SCALE GENOMIC DNA]</scope>
    <source>
        <strain evidence="2 3">DSM 100434</strain>
    </source>
</reference>
<sequence length="141" mass="15469">MLPVRSTVSGVLALCALAQGAFAENFTTAAEVRPILQATRAQWLAVRNYDGKDLLYFTNLLSWRCGLTEIFYSVNGAEMVSFAMEPCYLDTAQPNTLKAETLDAILVSFPPGTVETVDLNVIFDDGTAEQAHYERAAIEIQ</sequence>
<comment type="caution">
    <text evidence="2">The sequence shown here is derived from an EMBL/GenBank/DDBJ whole genome shotgun (WGS) entry which is preliminary data.</text>
</comment>
<proteinExistence type="predicted"/>
<keyword evidence="1" id="KW-0732">Signal</keyword>
<dbReference type="EMBL" id="QAOH01000008">
    <property type="protein sequence ID" value="PTQ71331.1"/>
    <property type="molecule type" value="Genomic_DNA"/>
</dbReference>
<accession>A0A2T5HIC8</accession>
<dbReference type="Proteomes" id="UP000244077">
    <property type="component" value="Unassembled WGS sequence"/>
</dbReference>
<evidence type="ECO:0000313" key="2">
    <source>
        <dbReference type="EMBL" id="PTQ71331.1"/>
    </source>
</evidence>
<feature type="signal peptide" evidence="1">
    <location>
        <begin position="1"/>
        <end position="23"/>
    </location>
</feature>
<organism evidence="2 3">
    <name type="scientific">Celeribacter persicus</name>
    <dbReference type="NCBI Taxonomy" id="1651082"/>
    <lineage>
        <taxon>Bacteria</taxon>
        <taxon>Pseudomonadati</taxon>
        <taxon>Pseudomonadota</taxon>
        <taxon>Alphaproteobacteria</taxon>
        <taxon>Rhodobacterales</taxon>
        <taxon>Roseobacteraceae</taxon>
        <taxon>Celeribacter</taxon>
    </lineage>
</organism>
<dbReference type="OrthoDB" id="9816009at2"/>
<evidence type="ECO:0000256" key="1">
    <source>
        <dbReference type="SAM" id="SignalP"/>
    </source>
</evidence>
<protein>
    <submittedName>
        <fullName evidence="2">Uncharacterized protein</fullName>
    </submittedName>
</protein>
<name>A0A2T5HIC8_9RHOB</name>
<dbReference type="AlphaFoldDB" id="A0A2T5HIC8"/>
<dbReference type="RefSeq" id="WP_107816812.1">
    <property type="nucleotide sequence ID" value="NZ_QAOH01000008.1"/>
</dbReference>
<evidence type="ECO:0000313" key="3">
    <source>
        <dbReference type="Proteomes" id="UP000244077"/>
    </source>
</evidence>
<gene>
    <name evidence="2" type="ORF">C8N42_108107</name>
</gene>
<keyword evidence="3" id="KW-1185">Reference proteome</keyword>